<protein>
    <submittedName>
        <fullName evidence="1">Uncharacterized protein</fullName>
    </submittedName>
</protein>
<evidence type="ECO:0000313" key="2">
    <source>
        <dbReference type="Proteomes" id="UP000574104"/>
    </source>
</evidence>
<dbReference type="Proteomes" id="UP000574104">
    <property type="component" value="Unassembled WGS sequence"/>
</dbReference>
<dbReference type="AlphaFoldDB" id="A0A842AJ88"/>
<dbReference type="RefSeq" id="WP_185434418.1">
    <property type="nucleotide sequence ID" value="NZ_JAARSH010000005.1"/>
</dbReference>
<name>A0A842AJ88_9LIST</name>
<accession>A0A842AJ88</accession>
<organism evidence="1 2">
    <name type="scientific">Listeria booriae</name>
    <dbReference type="NCBI Taxonomy" id="1552123"/>
    <lineage>
        <taxon>Bacteria</taxon>
        <taxon>Bacillati</taxon>
        <taxon>Bacillota</taxon>
        <taxon>Bacilli</taxon>
        <taxon>Bacillales</taxon>
        <taxon>Listeriaceae</taxon>
        <taxon>Listeria</taxon>
    </lineage>
</organism>
<proteinExistence type="predicted"/>
<gene>
    <name evidence="1" type="ORF">HB904_09590</name>
</gene>
<sequence length="140" mass="15641">MAVVLSNKFNVEWAEGHAIGVAKRLDNGLYKIDWKNGDYGTYTEEQISDNVKSGDWVTTLRFGDGVVKEVYLGWRNVNTVRTSKSTIQYTGVDSEDVYSITDLTGRKYTKLVNSKGVVKYLSGDAREIALDYANKNEVSA</sequence>
<reference evidence="1 2" key="1">
    <citation type="submission" date="2020-03" db="EMBL/GenBank/DDBJ databases">
        <title>Soil Listeria distribution.</title>
        <authorList>
            <person name="Liao J."/>
            <person name="Wiedmann M."/>
        </authorList>
    </citation>
    <scope>NUCLEOTIDE SEQUENCE [LARGE SCALE GENOMIC DNA]</scope>
    <source>
        <strain evidence="1 2">FSL L7-1299</strain>
    </source>
</reference>
<comment type="caution">
    <text evidence="1">The sequence shown here is derived from an EMBL/GenBank/DDBJ whole genome shotgun (WGS) entry which is preliminary data.</text>
</comment>
<evidence type="ECO:0000313" key="1">
    <source>
        <dbReference type="EMBL" id="MBC1616440.1"/>
    </source>
</evidence>
<dbReference type="EMBL" id="JAARSH010000005">
    <property type="protein sequence ID" value="MBC1616440.1"/>
    <property type="molecule type" value="Genomic_DNA"/>
</dbReference>